<evidence type="ECO:0000313" key="3">
    <source>
        <dbReference type="EMBL" id="HJC24455.1"/>
    </source>
</evidence>
<dbReference type="Pfam" id="PF01547">
    <property type="entry name" value="SBP_bac_1"/>
    <property type="match status" value="1"/>
</dbReference>
<feature type="chain" id="PRO_5039329331" evidence="2">
    <location>
        <begin position="22"/>
        <end position="554"/>
    </location>
</feature>
<proteinExistence type="predicted"/>
<comment type="caution">
    <text evidence="3">The sequence shown here is derived from an EMBL/GenBank/DDBJ whole genome shotgun (WGS) entry which is preliminary data.</text>
</comment>
<name>A0A9D2NGU9_9FIRM</name>
<dbReference type="Proteomes" id="UP000823891">
    <property type="component" value="Unassembled WGS sequence"/>
</dbReference>
<reference evidence="3" key="2">
    <citation type="submission" date="2021-04" db="EMBL/GenBank/DDBJ databases">
        <authorList>
            <person name="Gilroy R."/>
        </authorList>
    </citation>
    <scope>NUCLEOTIDE SEQUENCE</scope>
    <source>
        <strain evidence="3">USAMLcec2-132</strain>
    </source>
</reference>
<dbReference type="InterPro" id="IPR050490">
    <property type="entry name" value="Bact_solute-bd_prot1"/>
</dbReference>
<dbReference type="PROSITE" id="PS51257">
    <property type="entry name" value="PROKAR_LIPOPROTEIN"/>
    <property type="match status" value="1"/>
</dbReference>
<evidence type="ECO:0000256" key="1">
    <source>
        <dbReference type="SAM" id="MobiDB-lite"/>
    </source>
</evidence>
<dbReference type="EMBL" id="DWWS01000044">
    <property type="protein sequence ID" value="HJC24455.1"/>
    <property type="molecule type" value="Genomic_DNA"/>
</dbReference>
<dbReference type="PANTHER" id="PTHR43649:SF12">
    <property type="entry name" value="DIACETYLCHITOBIOSE BINDING PROTEIN DASA"/>
    <property type="match status" value="1"/>
</dbReference>
<feature type="compositionally biased region" description="Low complexity" evidence="1">
    <location>
        <begin position="26"/>
        <end position="43"/>
    </location>
</feature>
<feature type="signal peptide" evidence="2">
    <location>
        <begin position="1"/>
        <end position="21"/>
    </location>
</feature>
<gene>
    <name evidence="3" type="ORF">H9761_12210</name>
</gene>
<accession>A0A9D2NGU9</accession>
<feature type="region of interest" description="Disordered" evidence="1">
    <location>
        <begin position="26"/>
        <end position="60"/>
    </location>
</feature>
<organism evidence="3 4">
    <name type="scientific">Candidatus Eisenbergiella merdavium</name>
    <dbReference type="NCBI Taxonomy" id="2838551"/>
    <lineage>
        <taxon>Bacteria</taxon>
        <taxon>Bacillati</taxon>
        <taxon>Bacillota</taxon>
        <taxon>Clostridia</taxon>
        <taxon>Lachnospirales</taxon>
        <taxon>Lachnospiraceae</taxon>
        <taxon>Eisenbergiella</taxon>
    </lineage>
</organism>
<evidence type="ECO:0000313" key="4">
    <source>
        <dbReference type="Proteomes" id="UP000823891"/>
    </source>
</evidence>
<sequence>MKKKKVFSGLLAFALTASLLAGCSGSSSTTEGSSSADSGKSESVAAGEEGDAQASSSGYQTTFGSKQFDDVTIQVELFDRENAPEGSTITDNKWTKYIQDEMKKIGINVEFVAVPRGDEVDKLTSMMAGGIAPDIVLTYTYSIAKDYYDQGGVWDLSEFVDGEGQAENLKKYLGEDVIDMGRTNGEELYGIVARRATTSRSNYYVRKDWLDALGLEVPTTVDEMYDMVDQMVNNNPEGRTDVIGTTIWDDGYFMAAFSKLASDPVQSLISCKLTRDYVDEGMKEFYRFRNKLYNNGLVHPEYYALPTDDYISYIVNGSMATFEDHVNSNIDSRNSYALQTLRQNYPEADLVAIPPLENIWDGEQYSTTYSAGGLIAFCPKTADAETVEACVTYLDWLCTKEGGFTISQGFEGEHFEYDEDGVPVVIDADYNTTDKNWISADLFLTGNGGYFETVDDFIKATAKQYPGYEDHFIADQEYALTGGLIEDIDDSLYTSPSQAELAADINLVRDEWLVKVITCPESDFDANWDSYMTALKDAGVETVHEERVAYFEGK</sequence>
<dbReference type="AlphaFoldDB" id="A0A9D2NGU9"/>
<dbReference type="PANTHER" id="PTHR43649">
    <property type="entry name" value="ARABINOSE-BINDING PROTEIN-RELATED"/>
    <property type="match status" value="1"/>
</dbReference>
<reference evidence="3" key="1">
    <citation type="journal article" date="2021" name="PeerJ">
        <title>Extensive microbial diversity within the chicken gut microbiome revealed by metagenomics and culture.</title>
        <authorList>
            <person name="Gilroy R."/>
            <person name="Ravi A."/>
            <person name="Getino M."/>
            <person name="Pursley I."/>
            <person name="Horton D.L."/>
            <person name="Alikhan N.F."/>
            <person name="Baker D."/>
            <person name="Gharbi K."/>
            <person name="Hall N."/>
            <person name="Watson M."/>
            <person name="Adriaenssens E.M."/>
            <person name="Foster-Nyarko E."/>
            <person name="Jarju S."/>
            <person name="Secka A."/>
            <person name="Antonio M."/>
            <person name="Oren A."/>
            <person name="Chaudhuri R.R."/>
            <person name="La Ragione R."/>
            <person name="Hildebrand F."/>
            <person name="Pallen M.J."/>
        </authorList>
    </citation>
    <scope>NUCLEOTIDE SEQUENCE</scope>
    <source>
        <strain evidence="3">USAMLcec2-132</strain>
    </source>
</reference>
<evidence type="ECO:0000256" key="2">
    <source>
        <dbReference type="SAM" id="SignalP"/>
    </source>
</evidence>
<dbReference type="SUPFAM" id="SSF53850">
    <property type="entry name" value="Periplasmic binding protein-like II"/>
    <property type="match status" value="1"/>
</dbReference>
<dbReference type="Gene3D" id="3.40.190.10">
    <property type="entry name" value="Periplasmic binding protein-like II"/>
    <property type="match status" value="2"/>
</dbReference>
<keyword evidence="2" id="KW-0732">Signal</keyword>
<protein>
    <submittedName>
        <fullName evidence="3">Extracellular solute-binding protein</fullName>
    </submittedName>
</protein>
<dbReference type="InterPro" id="IPR006059">
    <property type="entry name" value="SBP"/>
</dbReference>